<comment type="caution">
    <text evidence="1">The sequence shown here is derived from an EMBL/GenBank/DDBJ whole genome shotgun (WGS) entry which is preliminary data.</text>
</comment>
<dbReference type="AlphaFoldDB" id="A0AAV7LLB1"/>
<keyword evidence="2" id="KW-1185">Reference proteome</keyword>
<dbReference type="EMBL" id="JANPWB010000015">
    <property type="protein sequence ID" value="KAJ1091764.1"/>
    <property type="molecule type" value="Genomic_DNA"/>
</dbReference>
<proteinExistence type="predicted"/>
<reference evidence="1" key="1">
    <citation type="journal article" date="2022" name="bioRxiv">
        <title>Sequencing and chromosome-scale assembly of the giantPleurodeles waltlgenome.</title>
        <authorList>
            <person name="Brown T."/>
            <person name="Elewa A."/>
            <person name="Iarovenko S."/>
            <person name="Subramanian E."/>
            <person name="Araus A.J."/>
            <person name="Petzold A."/>
            <person name="Susuki M."/>
            <person name="Suzuki K.-i.T."/>
            <person name="Hayashi T."/>
            <person name="Toyoda A."/>
            <person name="Oliveira C."/>
            <person name="Osipova E."/>
            <person name="Leigh N.D."/>
            <person name="Simon A."/>
            <person name="Yun M.H."/>
        </authorList>
    </citation>
    <scope>NUCLEOTIDE SEQUENCE</scope>
    <source>
        <strain evidence="1">20211129_DDA</strain>
        <tissue evidence="1">Liver</tissue>
    </source>
</reference>
<evidence type="ECO:0000313" key="2">
    <source>
        <dbReference type="Proteomes" id="UP001066276"/>
    </source>
</evidence>
<protein>
    <submittedName>
        <fullName evidence="1">Uncharacterized protein</fullName>
    </submittedName>
</protein>
<evidence type="ECO:0000313" key="1">
    <source>
        <dbReference type="EMBL" id="KAJ1091764.1"/>
    </source>
</evidence>
<name>A0AAV7LLB1_PLEWA</name>
<accession>A0AAV7LLB1</accession>
<dbReference type="Proteomes" id="UP001066276">
    <property type="component" value="Chromosome 11"/>
</dbReference>
<organism evidence="1 2">
    <name type="scientific">Pleurodeles waltl</name>
    <name type="common">Iberian ribbed newt</name>
    <dbReference type="NCBI Taxonomy" id="8319"/>
    <lineage>
        <taxon>Eukaryota</taxon>
        <taxon>Metazoa</taxon>
        <taxon>Chordata</taxon>
        <taxon>Craniata</taxon>
        <taxon>Vertebrata</taxon>
        <taxon>Euteleostomi</taxon>
        <taxon>Amphibia</taxon>
        <taxon>Batrachia</taxon>
        <taxon>Caudata</taxon>
        <taxon>Salamandroidea</taxon>
        <taxon>Salamandridae</taxon>
        <taxon>Pleurodelinae</taxon>
        <taxon>Pleurodeles</taxon>
    </lineage>
</organism>
<sequence>MQCYLPVWLQPNRPRSASRTQLNKKNTFPDTLFLKQDDLPDIEENDGAADFIQMVLHDLCPKALILLEVKEASDEDQSIIRAKESLAQG</sequence>
<gene>
    <name evidence="1" type="ORF">NDU88_004881</name>
</gene>